<keyword evidence="5 8" id="KW-0863">Zinc-finger</keyword>
<feature type="compositionally biased region" description="Basic and acidic residues" evidence="9">
    <location>
        <begin position="319"/>
        <end position="340"/>
    </location>
</feature>
<evidence type="ECO:0000256" key="6">
    <source>
        <dbReference type="ARBA" id="ARBA00022786"/>
    </source>
</evidence>
<evidence type="ECO:0000256" key="4">
    <source>
        <dbReference type="ARBA" id="ARBA00022723"/>
    </source>
</evidence>
<dbReference type="PANTHER" id="PTHR45931:SF3">
    <property type="entry name" value="RING ZINC FINGER-CONTAINING PROTEIN"/>
    <property type="match status" value="1"/>
</dbReference>
<dbReference type="EC" id="2.3.2.27" evidence="2"/>
<evidence type="ECO:0000313" key="13">
    <source>
        <dbReference type="Proteomes" id="UP000006727"/>
    </source>
</evidence>
<dbReference type="EMBL" id="ABEU02000001">
    <property type="protein sequence ID" value="PNR63525.1"/>
    <property type="molecule type" value="Genomic_DNA"/>
</dbReference>
<keyword evidence="13" id="KW-1185">Reference proteome</keyword>
<dbReference type="AlphaFoldDB" id="A0A2K1LBW8"/>
<name>A0A2K1LBW8_PHYPA</name>
<accession>A0A2K1LBW8</accession>
<dbReference type="OrthoDB" id="8062037at2759"/>
<dbReference type="Proteomes" id="UP000006727">
    <property type="component" value="Chromosome 1"/>
</dbReference>
<dbReference type="Pfam" id="PF13639">
    <property type="entry name" value="zf-RING_2"/>
    <property type="match status" value="1"/>
</dbReference>
<dbReference type="RefSeq" id="XP_024395885.1">
    <property type="nucleotide sequence ID" value="XM_024540117.2"/>
</dbReference>
<reference evidence="11 13" key="1">
    <citation type="journal article" date="2008" name="Science">
        <title>The Physcomitrella genome reveals evolutionary insights into the conquest of land by plants.</title>
        <authorList>
            <person name="Rensing S."/>
            <person name="Lang D."/>
            <person name="Zimmer A."/>
            <person name="Terry A."/>
            <person name="Salamov A."/>
            <person name="Shapiro H."/>
            <person name="Nishiyama T."/>
            <person name="Perroud P.-F."/>
            <person name="Lindquist E."/>
            <person name="Kamisugi Y."/>
            <person name="Tanahashi T."/>
            <person name="Sakakibara K."/>
            <person name="Fujita T."/>
            <person name="Oishi K."/>
            <person name="Shin-I T."/>
            <person name="Kuroki Y."/>
            <person name="Toyoda A."/>
            <person name="Suzuki Y."/>
            <person name="Hashimoto A."/>
            <person name="Yamaguchi K."/>
            <person name="Sugano A."/>
            <person name="Kohara Y."/>
            <person name="Fujiyama A."/>
            <person name="Anterola A."/>
            <person name="Aoki S."/>
            <person name="Ashton N."/>
            <person name="Barbazuk W.B."/>
            <person name="Barker E."/>
            <person name="Bennetzen J."/>
            <person name="Bezanilla M."/>
            <person name="Blankenship R."/>
            <person name="Cho S.H."/>
            <person name="Dutcher S."/>
            <person name="Estelle M."/>
            <person name="Fawcett J.A."/>
            <person name="Gundlach H."/>
            <person name="Hanada K."/>
            <person name="Heyl A."/>
            <person name="Hicks K.A."/>
            <person name="Hugh J."/>
            <person name="Lohr M."/>
            <person name="Mayer K."/>
            <person name="Melkozernov A."/>
            <person name="Murata T."/>
            <person name="Nelson D."/>
            <person name="Pils B."/>
            <person name="Prigge M."/>
            <person name="Reiss B."/>
            <person name="Renner T."/>
            <person name="Rombauts S."/>
            <person name="Rushton P."/>
            <person name="Sanderfoot A."/>
            <person name="Schween G."/>
            <person name="Shiu S.-H."/>
            <person name="Stueber K."/>
            <person name="Theodoulou F.L."/>
            <person name="Tu H."/>
            <person name="Van de Peer Y."/>
            <person name="Verrier P.J."/>
            <person name="Waters E."/>
            <person name="Wood A."/>
            <person name="Yang L."/>
            <person name="Cove D."/>
            <person name="Cuming A."/>
            <person name="Hasebe M."/>
            <person name="Lucas S."/>
            <person name="Mishler D.B."/>
            <person name="Reski R."/>
            <person name="Grigoriev I."/>
            <person name="Quatrano R.S."/>
            <person name="Boore J.L."/>
        </authorList>
    </citation>
    <scope>NUCLEOTIDE SEQUENCE [LARGE SCALE GENOMIC DNA]</scope>
    <source>
        <strain evidence="12 13">cv. Gransden 2004</strain>
    </source>
</reference>
<dbReference type="InterPro" id="IPR051834">
    <property type="entry name" value="RING_finger_E3_ligase"/>
</dbReference>
<dbReference type="GO" id="GO:0016567">
    <property type="term" value="P:protein ubiquitination"/>
    <property type="evidence" value="ECO:0000318"/>
    <property type="project" value="GO_Central"/>
</dbReference>
<dbReference type="EnsemblPlants" id="Pp3c1_42450V3.1">
    <property type="protein sequence ID" value="Pp3c1_42450V3.1"/>
    <property type="gene ID" value="Pp3c1_42450"/>
</dbReference>
<dbReference type="Gramene" id="Pp3c1_42450V3.2">
    <property type="protein sequence ID" value="Pp3c1_42450V3.2"/>
    <property type="gene ID" value="Pp3c1_42450"/>
</dbReference>
<evidence type="ECO:0000256" key="1">
    <source>
        <dbReference type="ARBA" id="ARBA00000900"/>
    </source>
</evidence>
<dbReference type="GO" id="GO:0008270">
    <property type="term" value="F:zinc ion binding"/>
    <property type="evidence" value="ECO:0007669"/>
    <property type="project" value="UniProtKB-KW"/>
</dbReference>
<dbReference type="GO" id="GO:0005737">
    <property type="term" value="C:cytoplasm"/>
    <property type="evidence" value="ECO:0000318"/>
    <property type="project" value="GO_Central"/>
</dbReference>
<keyword evidence="3" id="KW-0808">Transferase</keyword>
<reference evidence="12" key="3">
    <citation type="submission" date="2020-12" db="UniProtKB">
        <authorList>
            <consortium name="EnsemblPlants"/>
        </authorList>
    </citation>
    <scope>IDENTIFICATION</scope>
</reference>
<comment type="catalytic activity">
    <reaction evidence="1">
        <text>S-ubiquitinyl-[E2 ubiquitin-conjugating enzyme]-L-cysteine + [acceptor protein]-L-lysine = [E2 ubiquitin-conjugating enzyme]-L-cysteine + N(6)-ubiquitinyl-[acceptor protein]-L-lysine.</text>
        <dbReference type="EC" id="2.3.2.27"/>
    </reaction>
</comment>
<keyword evidence="6" id="KW-0833">Ubl conjugation pathway</keyword>
<dbReference type="EnsemblPlants" id="Pp3c1_42450V3.2">
    <property type="protein sequence ID" value="Pp3c1_42450V3.2"/>
    <property type="gene ID" value="Pp3c1_42450"/>
</dbReference>
<dbReference type="GO" id="GO:0061630">
    <property type="term" value="F:ubiquitin protein ligase activity"/>
    <property type="evidence" value="ECO:0000318"/>
    <property type="project" value="GO_Central"/>
</dbReference>
<dbReference type="PaxDb" id="3218-PP1S295_6V6.1"/>
<dbReference type="PROSITE" id="PS50089">
    <property type="entry name" value="ZF_RING_2"/>
    <property type="match status" value="1"/>
</dbReference>
<dbReference type="PANTHER" id="PTHR45931">
    <property type="entry name" value="SI:CH211-59O9.10"/>
    <property type="match status" value="1"/>
</dbReference>
<evidence type="ECO:0000256" key="8">
    <source>
        <dbReference type="PROSITE-ProRule" id="PRU00175"/>
    </source>
</evidence>
<dbReference type="InterPro" id="IPR001841">
    <property type="entry name" value="Znf_RING"/>
</dbReference>
<dbReference type="RefSeq" id="XP_024395877.1">
    <property type="nucleotide sequence ID" value="XM_024540109.2"/>
</dbReference>
<dbReference type="SMART" id="SM00184">
    <property type="entry name" value="RING"/>
    <property type="match status" value="1"/>
</dbReference>
<sequence>MKNEDSELLQVAVAEHLKLLQKKQTFEVAAKALTTIVQERYVRATPAEQHSIYGAVCRAATLLTTRFTSTAFWVAGLLLFESAAAVVKRPEEKKKISGFVKQANEFLAEQMETDEFVPPAMRAGPSTPAYLFEGQFPVGGGAAPPPPQWLQSQNRLASLVRDQVNQMAAREQAISAEGRNDEEAEGGRERTMQQLTQQLLNVMETVNDRNAGENMALSDEFVGLEEAIQATLQEIGSVPRGPPPASKEEVAKLPIVEVTKEFLERVGADTECAVCREGMVVGDKLQEMPCKHNFHPACLKPWLDEHNSCPICRHEMPTDDHEYERQKERDREAEEERKGSENALRGGEFMYI</sequence>
<dbReference type="STRING" id="3218.A0A2K1LBW8"/>
<evidence type="ECO:0000259" key="10">
    <source>
        <dbReference type="PROSITE" id="PS50089"/>
    </source>
</evidence>
<organism evidence="11">
    <name type="scientific">Physcomitrium patens</name>
    <name type="common">Spreading-leaved earth moss</name>
    <name type="synonym">Physcomitrella patens</name>
    <dbReference type="NCBI Taxonomy" id="3218"/>
    <lineage>
        <taxon>Eukaryota</taxon>
        <taxon>Viridiplantae</taxon>
        <taxon>Streptophyta</taxon>
        <taxon>Embryophyta</taxon>
        <taxon>Bryophyta</taxon>
        <taxon>Bryophytina</taxon>
        <taxon>Bryopsida</taxon>
        <taxon>Funariidae</taxon>
        <taxon>Funariales</taxon>
        <taxon>Funariaceae</taxon>
        <taxon>Physcomitrium</taxon>
    </lineage>
</organism>
<evidence type="ECO:0000256" key="2">
    <source>
        <dbReference type="ARBA" id="ARBA00012483"/>
    </source>
</evidence>
<feature type="region of interest" description="Disordered" evidence="9">
    <location>
        <begin position="172"/>
        <end position="191"/>
    </location>
</feature>
<evidence type="ECO:0000256" key="3">
    <source>
        <dbReference type="ARBA" id="ARBA00022679"/>
    </source>
</evidence>
<protein>
    <recommendedName>
        <fullName evidence="2">RING-type E3 ubiquitin transferase</fullName>
        <ecNumber evidence="2">2.3.2.27</ecNumber>
    </recommendedName>
</protein>
<dbReference type="FunFam" id="3.30.40.10:FF:000127">
    <property type="entry name" value="E3 ubiquitin-protein ligase RNF181"/>
    <property type="match status" value="1"/>
</dbReference>
<keyword evidence="4" id="KW-0479">Metal-binding</keyword>
<dbReference type="SUPFAM" id="SSF57850">
    <property type="entry name" value="RING/U-box"/>
    <property type="match status" value="1"/>
</dbReference>
<feature type="compositionally biased region" description="Basic and acidic residues" evidence="9">
    <location>
        <begin position="178"/>
        <end position="191"/>
    </location>
</feature>
<evidence type="ECO:0000313" key="12">
    <source>
        <dbReference type="EnsemblPlants" id="Pp3c1_42450V3.1"/>
    </source>
</evidence>
<dbReference type="InterPro" id="IPR013083">
    <property type="entry name" value="Znf_RING/FYVE/PHD"/>
</dbReference>
<dbReference type="CDD" id="cd16667">
    <property type="entry name" value="RING-H2_RNF126-like"/>
    <property type="match status" value="1"/>
</dbReference>
<feature type="region of interest" description="Disordered" evidence="9">
    <location>
        <begin position="319"/>
        <end position="352"/>
    </location>
</feature>
<keyword evidence="7" id="KW-0862">Zinc</keyword>
<evidence type="ECO:0000313" key="11">
    <source>
        <dbReference type="EMBL" id="PNR63525.1"/>
    </source>
</evidence>
<dbReference type="GeneID" id="112292025"/>
<feature type="domain" description="RING-type" evidence="10">
    <location>
        <begin position="272"/>
        <end position="313"/>
    </location>
</feature>
<dbReference type="Gramene" id="Pp3c1_42450V3.1">
    <property type="protein sequence ID" value="Pp3c1_42450V3.1"/>
    <property type="gene ID" value="Pp3c1_42450"/>
</dbReference>
<dbReference type="Gene3D" id="3.30.40.10">
    <property type="entry name" value="Zinc/RING finger domain, C3HC4 (zinc finger)"/>
    <property type="match status" value="1"/>
</dbReference>
<dbReference type="OMA" id="YSVICRV"/>
<evidence type="ECO:0000256" key="9">
    <source>
        <dbReference type="SAM" id="MobiDB-lite"/>
    </source>
</evidence>
<evidence type="ECO:0000256" key="7">
    <source>
        <dbReference type="ARBA" id="ARBA00022833"/>
    </source>
</evidence>
<evidence type="ECO:0000256" key="5">
    <source>
        <dbReference type="ARBA" id="ARBA00022771"/>
    </source>
</evidence>
<reference evidence="11 13" key="2">
    <citation type="journal article" date="2018" name="Plant J.">
        <title>The Physcomitrella patens chromosome-scale assembly reveals moss genome structure and evolution.</title>
        <authorList>
            <person name="Lang D."/>
            <person name="Ullrich K.K."/>
            <person name="Murat F."/>
            <person name="Fuchs J."/>
            <person name="Jenkins J."/>
            <person name="Haas F.B."/>
            <person name="Piednoel M."/>
            <person name="Gundlach H."/>
            <person name="Van Bel M."/>
            <person name="Meyberg R."/>
            <person name="Vives C."/>
            <person name="Morata J."/>
            <person name="Symeonidi A."/>
            <person name="Hiss M."/>
            <person name="Muchero W."/>
            <person name="Kamisugi Y."/>
            <person name="Saleh O."/>
            <person name="Blanc G."/>
            <person name="Decker E.L."/>
            <person name="van Gessel N."/>
            <person name="Grimwood J."/>
            <person name="Hayes R.D."/>
            <person name="Graham S.W."/>
            <person name="Gunter L.E."/>
            <person name="McDaniel S.F."/>
            <person name="Hoernstein S.N.W."/>
            <person name="Larsson A."/>
            <person name="Li F.W."/>
            <person name="Perroud P.F."/>
            <person name="Phillips J."/>
            <person name="Ranjan P."/>
            <person name="Rokshar D.S."/>
            <person name="Rothfels C.J."/>
            <person name="Schneider L."/>
            <person name="Shu S."/>
            <person name="Stevenson D.W."/>
            <person name="Thummler F."/>
            <person name="Tillich M."/>
            <person name="Villarreal Aguilar J.C."/>
            <person name="Widiez T."/>
            <person name="Wong G.K."/>
            <person name="Wymore A."/>
            <person name="Zhang Y."/>
            <person name="Zimmer A.D."/>
            <person name="Quatrano R.S."/>
            <person name="Mayer K.F.X."/>
            <person name="Goodstein D."/>
            <person name="Casacuberta J.M."/>
            <person name="Vandepoele K."/>
            <person name="Reski R."/>
            <person name="Cuming A.C."/>
            <person name="Tuskan G.A."/>
            <person name="Maumus F."/>
            <person name="Salse J."/>
            <person name="Schmutz J."/>
            <person name="Rensing S.A."/>
        </authorList>
    </citation>
    <scope>NUCLEOTIDE SEQUENCE [LARGE SCALE GENOMIC DNA]</scope>
    <source>
        <strain evidence="12 13">cv. Gransden 2004</strain>
    </source>
</reference>
<gene>
    <name evidence="12" type="primary">LOC112292025</name>
    <name evidence="11" type="ORF">PHYPA_001951</name>
</gene>
<proteinExistence type="predicted"/>